<organism evidence="1 2">
    <name type="scientific">Leucosporidium creatinivorum</name>
    <dbReference type="NCBI Taxonomy" id="106004"/>
    <lineage>
        <taxon>Eukaryota</taxon>
        <taxon>Fungi</taxon>
        <taxon>Dikarya</taxon>
        <taxon>Basidiomycota</taxon>
        <taxon>Pucciniomycotina</taxon>
        <taxon>Microbotryomycetes</taxon>
        <taxon>Leucosporidiales</taxon>
        <taxon>Leucosporidium</taxon>
    </lineage>
</organism>
<keyword evidence="2" id="KW-1185">Reference proteome</keyword>
<evidence type="ECO:0000313" key="1">
    <source>
        <dbReference type="EMBL" id="ORY72912.1"/>
    </source>
</evidence>
<dbReference type="InParanoid" id="A0A1Y2EN03"/>
<protein>
    <recommendedName>
        <fullName evidence="3">F-box domain-containing protein</fullName>
    </recommendedName>
</protein>
<reference evidence="1 2" key="1">
    <citation type="submission" date="2016-07" db="EMBL/GenBank/DDBJ databases">
        <title>Pervasive Adenine N6-methylation of Active Genes in Fungi.</title>
        <authorList>
            <consortium name="DOE Joint Genome Institute"/>
            <person name="Mondo S.J."/>
            <person name="Dannebaum R.O."/>
            <person name="Kuo R.C."/>
            <person name="Labutti K."/>
            <person name="Haridas S."/>
            <person name="Kuo A."/>
            <person name="Salamov A."/>
            <person name="Ahrendt S.R."/>
            <person name="Lipzen A."/>
            <person name="Sullivan W."/>
            <person name="Andreopoulos W.B."/>
            <person name="Clum A."/>
            <person name="Lindquist E."/>
            <person name="Daum C."/>
            <person name="Ramamoorthy G.K."/>
            <person name="Gryganskyi A."/>
            <person name="Culley D."/>
            <person name="Magnuson J.K."/>
            <person name="James T.Y."/>
            <person name="O'Malley M.A."/>
            <person name="Stajich J.E."/>
            <person name="Spatafora J.W."/>
            <person name="Visel A."/>
            <person name="Grigoriev I.V."/>
        </authorList>
    </citation>
    <scope>NUCLEOTIDE SEQUENCE [LARGE SCALE GENOMIC DNA]</scope>
    <source>
        <strain evidence="1 2">62-1032</strain>
    </source>
</reference>
<accession>A0A1Y2EN03</accession>
<comment type="caution">
    <text evidence="1">The sequence shown here is derived from an EMBL/GenBank/DDBJ whole genome shotgun (WGS) entry which is preliminary data.</text>
</comment>
<evidence type="ECO:0008006" key="3">
    <source>
        <dbReference type="Google" id="ProtNLM"/>
    </source>
</evidence>
<sequence length="380" mass="42424">MPQWKDLARETKVTVIKSLAVHNDGEEQPYPSSSLFSTLAPITLVNRELSEVAGRHLWEKVTVDQSARKGFSVRSRKAKDEKFKKDLPFTEVVLPTRGAHVRLVDCRSEKESSTDHLDRCVEVINGCSGVTELHFESENNALAVAKRLNPSTLKTITALHLVDAGSDSAELFPLFPSLKTIVVATDELGDSSESLVPVIQAIPTLESFKSRGYDDFNSPTLADEWKGPIRSLYLDSHMDLATIISLATRLSPTLQEFSVARLPNDKHRSIPPDLDLPHLHTLLLTIDWQRLTLLGLFVESPLRTLTIAFFGDGKDKENFVEALLPIVGYLRETLRTLRLIFVDSDPEDEMLEGLHARCEELGVVLSVGDFDSMDGDDRPW</sequence>
<dbReference type="AlphaFoldDB" id="A0A1Y2EN03"/>
<proteinExistence type="predicted"/>
<evidence type="ECO:0000313" key="2">
    <source>
        <dbReference type="Proteomes" id="UP000193467"/>
    </source>
</evidence>
<gene>
    <name evidence="1" type="ORF">BCR35DRAFT_354262</name>
</gene>
<name>A0A1Y2EN03_9BASI</name>
<dbReference type="Proteomes" id="UP000193467">
    <property type="component" value="Unassembled WGS sequence"/>
</dbReference>
<dbReference type="EMBL" id="MCGR01000049">
    <property type="protein sequence ID" value="ORY72912.1"/>
    <property type="molecule type" value="Genomic_DNA"/>
</dbReference>